<protein>
    <recommendedName>
        <fullName evidence="2">VWFA domain-containing protein</fullName>
    </recommendedName>
</protein>
<proteinExistence type="predicted"/>
<evidence type="ECO:0008006" key="2">
    <source>
        <dbReference type="Google" id="ProtNLM"/>
    </source>
</evidence>
<evidence type="ECO:0000313" key="1">
    <source>
        <dbReference type="EMBL" id="CBY40385.1"/>
    </source>
</evidence>
<dbReference type="AlphaFoldDB" id="E4YY52"/>
<accession>E4YY52</accession>
<organism evidence="1">
    <name type="scientific">Oikopleura dioica</name>
    <name type="common">Tunicate</name>
    <dbReference type="NCBI Taxonomy" id="34765"/>
    <lineage>
        <taxon>Eukaryota</taxon>
        <taxon>Metazoa</taxon>
        <taxon>Chordata</taxon>
        <taxon>Tunicata</taxon>
        <taxon>Appendicularia</taxon>
        <taxon>Copelata</taxon>
        <taxon>Oikopleuridae</taxon>
        <taxon>Oikopleura</taxon>
    </lineage>
</organism>
<dbReference type="EMBL" id="FN655898">
    <property type="protein sequence ID" value="CBY40385.1"/>
    <property type="molecule type" value="Genomic_DNA"/>
</dbReference>
<dbReference type="Proteomes" id="UP000011014">
    <property type="component" value="Unassembled WGS sequence"/>
</dbReference>
<name>E4YY52_OIKDI</name>
<gene>
    <name evidence="1" type="ORF">GSOID_T00022383001</name>
</gene>
<sequence length="289" mass="32663">MSPKRTIRVENSQVIVSAQLSLKLEVKMTTVTKAIIEDIKMQSCCECINGSKLFHDIIVVIDGSDSFNNKVCIDGKTDGGEAFHATQKMIDQVLLPGLRQNIGDDRATFTIVQFSGIKQLEHCYEPGTGGVTVDDLLHYKIEIEPCSLEAAQRTIFYDGGLDGNGQLFLCLQDLNIKGNFVEGKFEEVKETSLTRKRSMIIISDEEWDIVSLKSAFGGKFGDRSHIARVNRENYEVYPIIVRPNEYCDLEDEFIKNELASRPENYKKVFTGRFDTEMKEALEELIADFH</sequence>
<reference evidence="1" key="1">
    <citation type="journal article" date="2010" name="Science">
        <title>Plasticity of animal genome architecture unmasked by rapid evolution of a pelagic tunicate.</title>
        <authorList>
            <person name="Denoeud F."/>
            <person name="Henriet S."/>
            <person name="Mungpakdee S."/>
            <person name="Aury J.M."/>
            <person name="Da Silva C."/>
            <person name="Brinkmann H."/>
            <person name="Mikhaleva J."/>
            <person name="Olsen L.C."/>
            <person name="Jubin C."/>
            <person name="Canestro C."/>
            <person name="Bouquet J.M."/>
            <person name="Danks G."/>
            <person name="Poulain J."/>
            <person name="Campsteijn C."/>
            <person name="Adamski M."/>
            <person name="Cross I."/>
            <person name="Yadetie F."/>
            <person name="Muffato M."/>
            <person name="Louis A."/>
            <person name="Butcher S."/>
            <person name="Tsagkogeorga G."/>
            <person name="Konrad A."/>
            <person name="Singh S."/>
            <person name="Jensen M.F."/>
            <person name="Cong E.H."/>
            <person name="Eikeseth-Otteraa H."/>
            <person name="Noel B."/>
            <person name="Anthouard V."/>
            <person name="Porcel B.M."/>
            <person name="Kachouri-Lafond R."/>
            <person name="Nishino A."/>
            <person name="Ugolini M."/>
            <person name="Chourrout P."/>
            <person name="Nishida H."/>
            <person name="Aasland R."/>
            <person name="Huzurbazar S."/>
            <person name="Westhof E."/>
            <person name="Delsuc F."/>
            <person name="Lehrach H."/>
            <person name="Reinhardt R."/>
            <person name="Weissenbach J."/>
            <person name="Roy S.W."/>
            <person name="Artiguenave F."/>
            <person name="Postlethwait J.H."/>
            <person name="Manak J.R."/>
            <person name="Thompson E.M."/>
            <person name="Jaillon O."/>
            <person name="Du Pasquier L."/>
            <person name="Boudinot P."/>
            <person name="Liberles D.A."/>
            <person name="Volff J.N."/>
            <person name="Philippe H."/>
            <person name="Lenhard B."/>
            <person name="Roest Crollius H."/>
            <person name="Wincker P."/>
            <person name="Chourrout D."/>
        </authorList>
    </citation>
    <scope>NUCLEOTIDE SEQUENCE [LARGE SCALE GENOMIC DNA]</scope>
</reference>